<protein>
    <submittedName>
        <fullName evidence="1">Uncharacterized protein</fullName>
    </submittedName>
</protein>
<proteinExistence type="predicted"/>
<name>A0ABY8CRH2_9HYPH</name>
<organism evidence="1 2">
    <name type="scientific">Sinorhizobium numidicum</name>
    <dbReference type="NCBI Taxonomy" id="680248"/>
    <lineage>
        <taxon>Bacteria</taxon>
        <taxon>Pseudomonadati</taxon>
        <taxon>Pseudomonadota</taxon>
        <taxon>Alphaproteobacteria</taxon>
        <taxon>Hyphomicrobiales</taxon>
        <taxon>Rhizobiaceae</taxon>
        <taxon>Sinorhizobium/Ensifer group</taxon>
        <taxon>Sinorhizobium</taxon>
    </lineage>
</organism>
<evidence type="ECO:0000313" key="2">
    <source>
        <dbReference type="Proteomes" id="UP001235547"/>
    </source>
</evidence>
<dbReference type="RefSeq" id="WP_280731943.1">
    <property type="nucleotide sequence ID" value="NZ_CP120367.1"/>
</dbReference>
<dbReference type="Proteomes" id="UP001235547">
    <property type="component" value="Chromosome 2"/>
</dbReference>
<keyword evidence="2" id="KW-1185">Reference proteome</keyword>
<sequence>MKITDKRYRSDHTRMDDLQRIRKQIDDVKTLEQLKEHMAEMVDLLIEYHPVHGHY</sequence>
<dbReference type="EMBL" id="CP120370">
    <property type="protein sequence ID" value="WEX81204.1"/>
    <property type="molecule type" value="Genomic_DNA"/>
</dbReference>
<accession>A0ABY8CRH2</accession>
<reference evidence="1 2" key="1">
    <citation type="submission" date="2023-03" db="EMBL/GenBank/DDBJ databases">
        <authorList>
            <person name="Kaur S."/>
            <person name="Espinosa-Saiz D."/>
            <person name="Velazquez E."/>
            <person name="Menendez E."/>
            <person name="diCenzo G.C."/>
        </authorList>
    </citation>
    <scope>NUCLEOTIDE SEQUENCE [LARGE SCALE GENOMIC DNA]</scope>
    <source>
        <strain evidence="1 2">LMG 27395</strain>
    </source>
</reference>
<evidence type="ECO:0000313" key="1">
    <source>
        <dbReference type="EMBL" id="WEX81204.1"/>
    </source>
</evidence>
<gene>
    <name evidence="1" type="ORF">PYH38_000589</name>
</gene>